<dbReference type="PANTHER" id="PTHR10336:SF36">
    <property type="entry name" value="1-PHOSPHATIDYLINOSITOL 4,5-BISPHOSPHATE PHOSPHODIESTERASE BETA-4"/>
    <property type="match status" value="1"/>
</dbReference>
<dbReference type="InterPro" id="IPR001192">
    <property type="entry name" value="PI-PLC_fam"/>
</dbReference>
<sequence length="274" mass="31761">LKESTCLETNAHVKVDEYGFFLYWLIEARDAVVLDMGQVCDCFSWKWLTLSVNDRRKIPIKLLVKTFASGKPEKMVLKCLSDLGLCGDKYTVPRVMNRSMGKKISSIYKCSSGRKKKVHDVFTLLSGQKEYLTRDRLTNFLNEEQRDPRLNEILFPFFDNTRTQVLISKYEQDNNYIDNGKFVLMAASCCLEPGVPLPSPNRLRRKILIKNKRLKPEIEKHQLDQFLREGKLDEEDEIAETPEVVGEDSVSPREFSFQLFLVKVCFIECGHPLH</sequence>
<dbReference type="PANTHER" id="PTHR10336">
    <property type="entry name" value="PHOSPHOINOSITIDE-SPECIFIC PHOSPHOLIPASE C FAMILY PROTEIN"/>
    <property type="match status" value="1"/>
</dbReference>
<evidence type="ECO:0000313" key="6">
    <source>
        <dbReference type="EMBL" id="EPB68257.1"/>
    </source>
</evidence>
<evidence type="ECO:0000256" key="4">
    <source>
        <dbReference type="ARBA" id="ARBA00023098"/>
    </source>
</evidence>
<dbReference type="GO" id="GO:0046488">
    <property type="term" value="P:phosphatidylinositol metabolic process"/>
    <property type="evidence" value="ECO:0007669"/>
    <property type="project" value="TreeGrafter"/>
</dbReference>
<dbReference type="Gene3D" id="2.30.29.240">
    <property type="match status" value="2"/>
</dbReference>
<dbReference type="InterPro" id="IPR011992">
    <property type="entry name" value="EF-hand-dom_pair"/>
</dbReference>
<evidence type="ECO:0000259" key="5">
    <source>
        <dbReference type="Pfam" id="PF17787"/>
    </source>
</evidence>
<evidence type="ECO:0000256" key="3">
    <source>
        <dbReference type="ARBA" id="ARBA00022963"/>
    </source>
</evidence>
<evidence type="ECO:0000313" key="7">
    <source>
        <dbReference type="Proteomes" id="UP000054495"/>
    </source>
</evidence>
<dbReference type="Pfam" id="PF17787">
    <property type="entry name" value="PH_14"/>
    <property type="match status" value="1"/>
</dbReference>
<reference evidence="6 7" key="1">
    <citation type="submission" date="2013-05" db="EMBL/GenBank/DDBJ databases">
        <title>Draft genome of the parasitic nematode Anyclostoma ceylanicum.</title>
        <authorList>
            <person name="Mitreva M."/>
        </authorList>
    </citation>
    <scope>NUCLEOTIDE SEQUENCE [LARGE SCALE GENOMIC DNA]</scope>
</reference>
<dbReference type="AlphaFoldDB" id="A0A0D6LKU0"/>
<dbReference type="Proteomes" id="UP000054495">
    <property type="component" value="Unassembled WGS sequence"/>
</dbReference>
<organism evidence="6 7">
    <name type="scientific">Ancylostoma ceylanicum</name>
    <dbReference type="NCBI Taxonomy" id="53326"/>
    <lineage>
        <taxon>Eukaryota</taxon>
        <taxon>Metazoa</taxon>
        <taxon>Ecdysozoa</taxon>
        <taxon>Nematoda</taxon>
        <taxon>Chromadorea</taxon>
        <taxon>Rhabditida</taxon>
        <taxon>Rhabditina</taxon>
        <taxon>Rhabditomorpha</taxon>
        <taxon>Strongyloidea</taxon>
        <taxon>Ancylostomatidae</taxon>
        <taxon>Ancylostomatinae</taxon>
        <taxon>Ancylostoma</taxon>
    </lineage>
</organism>
<dbReference type="EMBL" id="KE125469">
    <property type="protein sequence ID" value="EPB68257.1"/>
    <property type="molecule type" value="Genomic_DNA"/>
</dbReference>
<protein>
    <recommendedName>
        <fullName evidence="1">phosphoinositide phospholipase C</fullName>
        <ecNumber evidence="1">3.1.4.11</ecNumber>
    </recommendedName>
</protein>
<keyword evidence="3" id="KW-0442">Lipid degradation</keyword>
<dbReference type="GO" id="GO:0004435">
    <property type="term" value="F:phosphatidylinositol-4,5-bisphosphate phospholipase C activity"/>
    <property type="evidence" value="ECO:0007669"/>
    <property type="project" value="UniProtKB-EC"/>
</dbReference>
<feature type="non-terminal residue" evidence="6">
    <location>
        <position position="1"/>
    </location>
</feature>
<dbReference type="SUPFAM" id="SSF51695">
    <property type="entry name" value="PLC-like phosphodiesterases"/>
    <property type="match status" value="1"/>
</dbReference>
<dbReference type="GO" id="GO:0051209">
    <property type="term" value="P:release of sequestered calcium ion into cytosol"/>
    <property type="evidence" value="ECO:0007669"/>
    <property type="project" value="TreeGrafter"/>
</dbReference>
<dbReference type="EC" id="3.1.4.11" evidence="1"/>
<gene>
    <name evidence="6" type="ORF">ANCCEY_12651</name>
</gene>
<dbReference type="GO" id="GO:0048015">
    <property type="term" value="P:phosphatidylinositol-mediated signaling"/>
    <property type="evidence" value="ECO:0007669"/>
    <property type="project" value="TreeGrafter"/>
</dbReference>
<dbReference type="GO" id="GO:0016042">
    <property type="term" value="P:lipid catabolic process"/>
    <property type="evidence" value="ECO:0007669"/>
    <property type="project" value="UniProtKB-KW"/>
</dbReference>
<keyword evidence="7" id="KW-1185">Reference proteome</keyword>
<dbReference type="InterPro" id="IPR037862">
    <property type="entry name" value="PLC-beta_PH"/>
</dbReference>
<proteinExistence type="predicted"/>
<dbReference type="Gene3D" id="1.10.238.10">
    <property type="entry name" value="EF-hand"/>
    <property type="match status" value="1"/>
</dbReference>
<name>A0A0D6LKU0_9BILA</name>
<accession>A0A0D6LKU0</accession>
<feature type="domain" description="PLC-beta PH" evidence="5">
    <location>
        <begin position="3"/>
        <end position="42"/>
    </location>
</feature>
<keyword evidence="4" id="KW-0443">Lipid metabolism</keyword>
<dbReference type="InterPro" id="IPR017946">
    <property type="entry name" value="PLC-like_Pdiesterase_TIM-brl"/>
</dbReference>
<dbReference type="SUPFAM" id="SSF47473">
    <property type="entry name" value="EF-hand"/>
    <property type="match status" value="1"/>
</dbReference>
<keyword evidence="2" id="KW-0378">Hydrolase</keyword>
<evidence type="ECO:0000256" key="2">
    <source>
        <dbReference type="ARBA" id="ARBA00022801"/>
    </source>
</evidence>
<dbReference type="SUPFAM" id="SSF50729">
    <property type="entry name" value="PH domain-like"/>
    <property type="match status" value="1"/>
</dbReference>
<evidence type="ECO:0000256" key="1">
    <source>
        <dbReference type="ARBA" id="ARBA00012368"/>
    </source>
</evidence>